<proteinExistence type="predicted"/>
<reference evidence="2 3" key="1">
    <citation type="journal article" date="2015" name="Nature">
        <title>rRNA introns, odd ribosomes, and small enigmatic genomes across a large radiation of phyla.</title>
        <authorList>
            <person name="Brown C.T."/>
            <person name="Hug L.A."/>
            <person name="Thomas B.C."/>
            <person name="Sharon I."/>
            <person name="Castelle C.J."/>
            <person name="Singh A."/>
            <person name="Wilkins M.J."/>
            <person name="Williams K.H."/>
            <person name="Banfield J.F."/>
        </authorList>
    </citation>
    <scope>NUCLEOTIDE SEQUENCE [LARGE SCALE GENOMIC DNA]</scope>
</reference>
<evidence type="ECO:0000313" key="2">
    <source>
        <dbReference type="EMBL" id="KKT01210.1"/>
    </source>
</evidence>
<feature type="transmembrane region" description="Helical" evidence="1">
    <location>
        <begin position="12"/>
        <end position="39"/>
    </location>
</feature>
<gene>
    <name evidence="2" type="ORF">UV76_C0002G0123</name>
</gene>
<dbReference type="EMBL" id="LCFS01000002">
    <property type="protein sequence ID" value="KKT01210.1"/>
    <property type="molecule type" value="Genomic_DNA"/>
</dbReference>
<protein>
    <recommendedName>
        <fullName evidence="4">Prepilin-type N-terminal cleavage/methylation domain-containing protein</fullName>
    </recommendedName>
</protein>
<keyword evidence="1" id="KW-1133">Transmembrane helix</keyword>
<comment type="caution">
    <text evidence="2">The sequence shown here is derived from an EMBL/GenBank/DDBJ whole genome shotgun (WGS) entry which is preliminary data.</text>
</comment>
<keyword evidence="1" id="KW-0812">Transmembrane</keyword>
<dbReference type="AlphaFoldDB" id="A0A0G1DU91"/>
<accession>A0A0G1DU91</accession>
<evidence type="ECO:0008006" key="4">
    <source>
        <dbReference type="Google" id="ProtNLM"/>
    </source>
</evidence>
<evidence type="ECO:0000256" key="1">
    <source>
        <dbReference type="SAM" id="Phobius"/>
    </source>
</evidence>
<sequence length="222" mass="25011">MNYELRIKKQKNAGYTIIETMIAISLFIIIIMTGMGALLNSNRVYNKSQNMMSIIDSLNFVMDEMSTNLRTGYNYRCFLKGSELVQNNINEPNSCTGTNGGAIAFEQEEGKLYTGDPPQLYNEDQWVYYIGDTGEKDVNEDTIYGIFKSIDGLNTYVQLTPNEIHINPIDSFFTVFGAESFGSGDDKQPFVTIKLVGEIVFKDITTPFSLQTSVSQRNIDVF</sequence>
<dbReference type="Proteomes" id="UP000034646">
    <property type="component" value="Unassembled WGS sequence"/>
</dbReference>
<dbReference type="STRING" id="1618738.UV76_C0002G0123"/>
<organism evidence="2 3">
    <name type="scientific">Candidatus Nomurabacteria bacterium GW2011_GWA2_43_15</name>
    <dbReference type="NCBI Taxonomy" id="1618738"/>
    <lineage>
        <taxon>Bacteria</taxon>
        <taxon>Candidatus Nomuraibacteriota</taxon>
    </lineage>
</organism>
<keyword evidence="1" id="KW-0472">Membrane</keyword>
<name>A0A0G1DU91_9BACT</name>
<evidence type="ECO:0000313" key="3">
    <source>
        <dbReference type="Proteomes" id="UP000034646"/>
    </source>
</evidence>